<dbReference type="Pfam" id="PF09827">
    <property type="entry name" value="CRISPR_Cas2"/>
    <property type="match status" value="1"/>
</dbReference>
<evidence type="ECO:0000313" key="8">
    <source>
        <dbReference type="EMBL" id="RHM41538.1"/>
    </source>
</evidence>
<reference evidence="9 10" key="1">
    <citation type="submission" date="2018-08" db="EMBL/GenBank/DDBJ databases">
        <title>A genome reference for cultivated species of the human gut microbiota.</title>
        <authorList>
            <person name="Zou Y."/>
            <person name="Xue W."/>
            <person name="Luo G."/>
        </authorList>
    </citation>
    <scope>NUCLEOTIDE SEQUENCE [LARGE SCALE GENOMIC DNA]</scope>
    <source>
        <strain evidence="7 9">AF14-49</strain>
        <strain evidence="8 10">AF34-33</strain>
    </source>
</reference>
<dbReference type="InterPro" id="IPR019199">
    <property type="entry name" value="Virulence_VapD/CRISPR_Cas2"/>
</dbReference>
<evidence type="ECO:0000256" key="3">
    <source>
        <dbReference type="ARBA" id="ARBA00022722"/>
    </source>
</evidence>
<keyword evidence="3 6" id="KW-0540">Nuclease</keyword>
<dbReference type="EC" id="3.1.-.-" evidence="6"/>
<comment type="subunit">
    <text evidence="2 6">Homodimer.</text>
</comment>
<dbReference type="GO" id="GO:0004518">
    <property type="term" value="F:nuclease activity"/>
    <property type="evidence" value="ECO:0007669"/>
    <property type="project" value="UniProtKB-UniRule"/>
</dbReference>
<dbReference type="EMBL" id="QRZA01000043">
    <property type="protein sequence ID" value="RGV30951.1"/>
    <property type="molecule type" value="Genomic_DNA"/>
</dbReference>
<proteinExistence type="inferred from homology"/>
<evidence type="ECO:0000256" key="6">
    <source>
        <dbReference type="PIRNR" id="PIRNR002882"/>
    </source>
</evidence>
<dbReference type="Proteomes" id="UP000283589">
    <property type="component" value="Unassembled WGS sequence"/>
</dbReference>
<protein>
    <recommendedName>
        <fullName evidence="6">Endoribonuclease VapD</fullName>
        <ecNumber evidence="6">3.1.-.-</ecNumber>
    </recommendedName>
</protein>
<comment type="caution">
    <text evidence="8">The sequence shown here is derived from an EMBL/GenBank/DDBJ whole genome shotgun (WGS) entry which is preliminary data.</text>
</comment>
<dbReference type="GO" id="GO:0003723">
    <property type="term" value="F:RNA binding"/>
    <property type="evidence" value="ECO:0007669"/>
    <property type="project" value="InterPro"/>
</dbReference>
<comment type="similarity">
    <text evidence="1 6">Belongs to the VapD ribonuclease family.</text>
</comment>
<evidence type="ECO:0000313" key="9">
    <source>
        <dbReference type="Proteomes" id="UP000283589"/>
    </source>
</evidence>
<evidence type="ECO:0000256" key="1">
    <source>
        <dbReference type="ARBA" id="ARBA00009653"/>
    </source>
</evidence>
<evidence type="ECO:0000313" key="10">
    <source>
        <dbReference type="Proteomes" id="UP000286038"/>
    </source>
</evidence>
<dbReference type="Gene3D" id="3.30.70.240">
    <property type="match status" value="1"/>
</dbReference>
<evidence type="ECO:0000313" key="7">
    <source>
        <dbReference type="EMBL" id="RGV30951.1"/>
    </source>
</evidence>
<organism evidence="8 10">
    <name type="scientific">Butyricimonas virosa</name>
    <dbReference type="NCBI Taxonomy" id="544645"/>
    <lineage>
        <taxon>Bacteria</taxon>
        <taxon>Pseudomonadati</taxon>
        <taxon>Bacteroidota</taxon>
        <taxon>Bacteroidia</taxon>
        <taxon>Bacteroidales</taxon>
        <taxon>Odoribacteraceae</taxon>
        <taxon>Butyricimonas</taxon>
    </lineage>
</organism>
<name>A0A415QFC7_9BACT</name>
<dbReference type="AlphaFoldDB" id="A0A415QFC7"/>
<comment type="function">
    <text evidence="6">Cleaves ssRNA, mostly between U:A.</text>
</comment>
<dbReference type="GO" id="GO:0016787">
    <property type="term" value="F:hydrolase activity"/>
    <property type="evidence" value="ECO:0007669"/>
    <property type="project" value="UniProtKB-KW"/>
</dbReference>
<evidence type="ECO:0000256" key="5">
    <source>
        <dbReference type="ARBA" id="ARBA00023026"/>
    </source>
</evidence>
<keyword evidence="5" id="KW-0843">Virulence</keyword>
<dbReference type="InterPro" id="IPR016368">
    <property type="entry name" value="VapD"/>
</dbReference>
<dbReference type="PIRSF" id="PIRSF002882">
    <property type="entry name" value="VapD"/>
    <property type="match status" value="1"/>
</dbReference>
<evidence type="ECO:0000256" key="2">
    <source>
        <dbReference type="ARBA" id="ARBA00011738"/>
    </source>
</evidence>
<keyword evidence="4 6" id="KW-0378">Hydrolase</keyword>
<gene>
    <name evidence="7" type="ORF">DWW18_19285</name>
    <name evidence="8" type="ORF">DWZ68_13815</name>
</gene>
<evidence type="ECO:0000256" key="4">
    <source>
        <dbReference type="ARBA" id="ARBA00022801"/>
    </source>
</evidence>
<dbReference type="Proteomes" id="UP000286038">
    <property type="component" value="Unassembled WGS sequence"/>
</dbReference>
<sequence length="94" mass="11147">MYAISFDLTIGEVKKNYGEPYNNAYFEIRMLLKKCGFEWTQGSVYLSVDNNLATVYKAIDALRKTEWFRKSVRDIRAFKVEDWSDFTEIIKNLE</sequence>
<dbReference type="EMBL" id="QRPV01000020">
    <property type="protein sequence ID" value="RHM41538.1"/>
    <property type="molecule type" value="Genomic_DNA"/>
</dbReference>
<dbReference type="RefSeq" id="WP_118261510.1">
    <property type="nucleotide sequence ID" value="NZ_CABJDM010000020.1"/>
</dbReference>
<accession>A0A415QFC7</accession>